<sequence>MNFRIDVLAENGVPFRAVFFPFGKSENYPAVDTGEAMVEFYDYRYAKGGRFTPDGQFTGARYNLSDLLEDRKPFTGLILDGGVESWRIDGDTFEMIVRWLKSFEILPG</sequence>
<gene>
    <name evidence="1" type="primary">243</name>
    <name evidence="1" type="ORF">SEA_BLUEEYEDBEAUTY_243</name>
</gene>
<name>A0A345L248_9CAUD</name>
<dbReference type="KEGG" id="vg:55600033"/>
<keyword evidence="2" id="KW-1185">Reference proteome</keyword>
<accession>A0A345L248</accession>
<reference evidence="1 2" key="1">
    <citation type="submission" date="2018-06" db="EMBL/GenBank/DDBJ databases">
        <authorList>
            <person name="Luttrell C.E."/>
            <person name="Myers K.N."/>
            <person name="Simpson A.N."/>
            <person name="Sulollari A."/>
            <person name="Suri N."/>
            <person name="Nayek S."/>
            <person name="Bhuiyan S."/>
            <person name="Smith B.R."/>
            <person name="Hughes L.E."/>
            <person name="Garlena R.A."/>
            <person name="Russell D.A."/>
            <person name="Pope W.H."/>
            <person name="Jacobs-Sera D."/>
            <person name="Hatfull G.F."/>
        </authorList>
    </citation>
    <scope>NUCLEOTIDE SEQUENCE [LARGE SCALE GENOMIC DNA]</scope>
</reference>
<dbReference type="RefSeq" id="YP_009839404.1">
    <property type="nucleotide sequence ID" value="NC_048720.1"/>
</dbReference>
<dbReference type="GeneID" id="55600033"/>
<protein>
    <submittedName>
        <fullName evidence="1">Uncharacterized protein</fullName>
    </submittedName>
</protein>
<evidence type="ECO:0000313" key="2">
    <source>
        <dbReference type="Proteomes" id="UP000258408"/>
    </source>
</evidence>
<dbReference type="Proteomes" id="UP000258408">
    <property type="component" value="Segment"/>
</dbReference>
<proteinExistence type="predicted"/>
<dbReference type="EMBL" id="MH536814">
    <property type="protein sequence ID" value="AXH49350.1"/>
    <property type="molecule type" value="Genomic_DNA"/>
</dbReference>
<organism evidence="1 2">
    <name type="scientific">Streptomyces phage Blueeyedbeauty</name>
    <dbReference type="NCBI Taxonomy" id="2250336"/>
    <lineage>
        <taxon>Viruses</taxon>
        <taxon>Duplodnaviria</taxon>
        <taxon>Heunggongvirae</taxon>
        <taxon>Uroviricota</taxon>
        <taxon>Caudoviricetes</taxon>
        <taxon>Stanwilliamsviridae</taxon>
        <taxon>Loccivirinae</taxon>
        <taxon>Annadreamyvirus</taxon>
        <taxon>Annadreamyvirus blueeyedbeauty</taxon>
    </lineage>
</organism>
<evidence type="ECO:0000313" key="1">
    <source>
        <dbReference type="EMBL" id="AXH49350.1"/>
    </source>
</evidence>